<evidence type="ECO:0000256" key="6">
    <source>
        <dbReference type="SAM" id="MobiDB-lite"/>
    </source>
</evidence>
<comment type="subcellular location">
    <subcellularLocation>
        <location evidence="1">Cell membrane</location>
        <topology evidence="1">Single-pass membrane protein</topology>
    </subcellularLocation>
</comment>
<organism evidence="9 10">
    <name type="scientific">Actinomadura parmotrematis</name>
    <dbReference type="NCBI Taxonomy" id="2864039"/>
    <lineage>
        <taxon>Bacteria</taxon>
        <taxon>Bacillati</taxon>
        <taxon>Actinomycetota</taxon>
        <taxon>Actinomycetes</taxon>
        <taxon>Streptosporangiales</taxon>
        <taxon>Thermomonosporaceae</taxon>
        <taxon>Actinomadura</taxon>
    </lineage>
</organism>
<accession>A0ABS7FZN5</accession>
<protein>
    <submittedName>
        <fullName evidence="9">PspC domain-containing protein</fullName>
    </submittedName>
</protein>
<feature type="region of interest" description="Disordered" evidence="6">
    <location>
        <begin position="96"/>
        <end position="117"/>
    </location>
</feature>
<dbReference type="PANTHER" id="PTHR33885">
    <property type="entry name" value="PHAGE SHOCK PROTEIN C"/>
    <property type="match status" value="1"/>
</dbReference>
<feature type="region of interest" description="Disordered" evidence="6">
    <location>
        <begin position="1"/>
        <end position="25"/>
    </location>
</feature>
<name>A0ABS7FZN5_9ACTN</name>
<evidence type="ECO:0000313" key="9">
    <source>
        <dbReference type="EMBL" id="MBW8485914.1"/>
    </source>
</evidence>
<keyword evidence="10" id="KW-1185">Reference proteome</keyword>
<dbReference type="InterPro" id="IPR052027">
    <property type="entry name" value="PspC"/>
</dbReference>
<evidence type="ECO:0000256" key="1">
    <source>
        <dbReference type="ARBA" id="ARBA00004162"/>
    </source>
</evidence>
<keyword evidence="3 7" id="KW-0812">Transmembrane</keyword>
<reference evidence="9 10" key="1">
    <citation type="submission" date="2021-07" db="EMBL/GenBank/DDBJ databases">
        <title>Actinomadura sp. PM05-2 isolated from lichen.</title>
        <authorList>
            <person name="Somphong A."/>
            <person name="Phongsopitanun W."/>
            <person name="Tanasupawat S."/>
            <person name="Peongsungnone V."/>
        </authorList>
    </citation>
    <scope>NUCLEOTIDE SEQUENCE [LARGE SCALE GENOMIC DNA]</scope>
    <source>
        <strain evidence="9 10">PM05-2</strain>
    </source>
</reference>
<evidence type="ECO:0000256" key="2">
    <source>
        <dbReference type="ARBA" id="ARBA00022475"/>
    </source>
</evidence>
<dbReference type="EMBL" id="JAIBOA010000019">
    <property type="protein sequence ID" value="MBW8485914.1"/>
    <property type="molecule type" value="Genomic_DNA"/>
</dbReference>
<evidence type="ECO:0000256" key="4">
    <source>
        <dbReference type="ARBA" id="ARBA00022989"/>
    </source>
</evidence>
<evidence type="ECO:0000256" key="3">
    <source>
        <dbReference type="ARBA" id="ARBA00022692"/>
    </source>
</evidence>
<feature type="compositionally biased region" description="Pro residues" evidence="6">
    <location>
        <begin position="10"/>
        <end position="19"/>
    </location>
</feature>
<evidence type="ECO:0000256" key="7">
    <source>
        <dbReference type="SAM" id="Phobius"/>
    </source>
</evidence>
<comment type="caution">
    <text evidence="9">The sequence shown here is derived from an EMBL/GenBank/DDBJ whole genome shotgun (WGS) entry which is preliminary data.</text>
</comment>
<sequence>MDFDKDTTAAPPPADTPPPADRRLVRTRDGRMLAGVCSGAGRYFGVDPNLVRLGLAAFTLFGGAGALLYAAAWLLLPEEGAATSVGEDLFRKANADPRVQDAVQKAKDSLNKDRQAR</sequence>
<feature type="domain" description="Phage shock protein PspC N-terminal" evidence="8">
    <location>
        <begin position="22"/>
        <end position="79"/>
    </location>
</feature>
<feature type="transmembrane region" description="Helical" evidence="7">
    <location>
        <begin position="53"/>
        <end position="76"/>
    </location>
</feature>
<evidence type="ECO:0000259" key="8">
    <source>
        <dbReference type="Pfam" id="PF04024"/>
    </source>
</evidence>
<proteinExistence type="predicted"/>
<evidence type="ECO:0000313" key="10">
    <source>
        <dbReference type="Proteomes" id="UP000774570"/>
    </source>
</evidence>
<dbReference type="Pfam" id="PF04024">
    <property type="entry name" value="PspC"/>
    <property type="match status" value="1"/>
</dbReference>
<dbReference type="Proteomes" id="UP000774570">
    <property type="component" value="Unassembled WGS sequence"/>
</dbReference>
<keyword evidence="2" id="KW-1003">Cell membrane</keyword>
<gene>
    <name evidence="9" type="ORF">K1Y72_26300</name>
</gene>
<dbReference type="RefSeq" id="WP_220169151.1">
    <property type="nucleotide sequence ID" value="NZ_JAIBOA010000019.1"/>
</dbReference>
<keyword evidence="4 7" id="KW-1133">Transmembrane helix</keyword>
<evidence type="ECO:0000256" key="5">
    <source>
        <dbReference type="ARBA" id="ARBA00023136"/>
    </source>
</evidence>
<dbReference type="PANTHER" id="PTHR33885:SF3">
    <property type="entry name" value="PHAGE SHOCK PROTEIN C"/>
    <property type="match status" value="1"/>
</dbReference>
<dbReference type="InterPro" id="IPR007168">
    <property type="entry name" value="Phageshock_PspC_N"/>
</dbReference>
<keyword evidence="5 7" id="KW-0472">Membrane</keyword>